<dbReference type="AlphaFoldDB" id="A0A0F9CD91"/>
<comment type="caution">
    <text evidence="1">The sequence shown here is derived from an EMBL/GenBank/DDBJ whole genome shotgun (WGS) entry which is preliminary data.</text>
</comment>
<gene>
    <name evidence="1" type="ORF">LCGC14_2336670</name>
</gene>
<dbReference type="EMBL" id="LAZR01033708">
    <property type="protein sequence ID" value="KKL47323.1"/>
    <property type="molecule type" value="Genomic_DNA"/>
</dbReference>
<proteinExistence type="predicted"/>
<name>A0A0F9CD91_9ZZZZ</name>
<reference evidence="1" key="1">
    <citation type="journal article" date="2015" name="Nature">
        <title>Complex archaea that bridge the gap between prokaryotes and eukaryotes.</title>
        <authorList>
            <person name="Spang A."/>
            <person name="Saw J.H."/>
            <person name="Jorgensen S.L."/>
            <person name="Zaremba-Niedzwiedzka K."/>
            <person name="Martijn J."/>
            <person name="Lind A.E."/>
            <person name="van Eijk R."/>
            <person name="Schleper C."/>
            <person name="Guy L."/>
            <person name="Ettema T.J."/>
        </authorList>
    </citation>
    <scope>NUCLEOTIDE SEQUENCE</scope>
</reference>
<evidence type="ECO:0000313" key="1">
    <source>
        <dbReference type="EMBL" id="KKL47323.1"/>
    </source>
</evidence>
<sequence>MALAKIIKVYWHCLIRAIALKTNHRMSTLIVFETKLAADLISSNQQSKVYHFCSCGYLEPDFPGINWNGG</sequence>
<organism evidence="1">
    <name type="scientific">marine sediment metagenome</name>
    <dbReference type="NCBI Taxonomy" id="412755"/>
    <lineage>
        <taxon>unclassified sequences</taxon>
        <taxon>metagenomes</taxon>
        <taxon>ecological metagenomes</taxon>
    </lineage>
</organism>
<accession>A0A0F9CD91</accession>
<protein>
    <submittedName>
        <fullName evidence="1">Uncharacterized protein</fullName>
    </submittedName>
</protein>